<dbReference type="Gene3D" id="3.40.50.150">
    <property type="entry name" value="Vaccinia Virus protein VP39"/>
    <property type="match status" value="1"/>
</dbReference>
<dbReference type="InterPro" id="IPR041698">
    <property type="entry name" value="Methyltransf_25"/>
</dbReference>
<dbReference type="Pfam" id="PF13649">
    <property type="entry name" value="Methyltransf_25"/>
    <property type="match status" value="1"/>
</dbReference>
<gene>
    <name evidence="3" type="ORF">JF922_16240</name>
</gene>
<dbReference type="InterPro" id="IPR029063">
    <property type="entry name" value="SAM-dependent_MTases_sf"/>
</dbReference>
<dbReference type="EMBL" id="JAEKNR010000162">
    <property type="protein sequence ID" value="MBJ7599614.1"/>
    <property type="molecule type" value="Genomic_DNA"/>
</dbReference>
<keyword evidence="1" id="KW-0808">Transferase</keyword>
<evidence type="ECO:0000259" key="2">
    <source>
        <dbReference type="Pfam" id="PF13649"/>
    </source>
</evidence>
<proteinExistence type="predicted"/>
<reference evidence="3" key="1">
    <citation type="submission" date="2020-10" db="EMBL/GenBank/DDBJ databases">
        <title>Ca. Dormibacterota MAGs.</title>
        <authorList>
            <person name="Montgomery K."/>
        </authorList>
    </citation>
    <scope>NUCLEOTIDE SEQUENCE [LARGE SCALE GENOMIC DNA]</scope>
    <source>
        <strain evidence="3">SC8812_S17_10</strain>
    </source>
</reference>
<protein>
    <submittedName>
        <fullName evidence="3">Methyltransferase domain-containing protein</fullName>
    </submittedName>
</protein>
<evidence type="ECO:0000313" key="4">
    <source>
        <dbReference type="Proteomes" id="UP000612893"/>
    </source>
</evidence>
<keyword evidence="4" id="KW-1185">Reference proteome</keyword>
<dbReference type="GO" id="GO:0032259">
    <property type="term" value="P:methylation"/>
    <property type="evidence" value="ECO:0007669"/>
    <property type="project" value="UniProtKB-KW"/>
</dbReference>
<dbReference type="GO" id="GO:0008168">
    <property type="term" value="F:methyltransferase activity"/>
    <property type="evidence" value="ECO:0007669"/>
    <property type="project" value="UniProtKB-KW"/>
</dbReference>
<accession>A0A934NAB8</accession>
<dbReference type="CDD" id="cd02440">
    <property type="entry name" value="AdoMet_MTases"/>
    <property type="match status" value="1"/>
</dbReference>
<evidence type="ECO:0000313" key="3">
    <source>
        <dbReference type="EMBL" id="MBJ7599614.1"/>
    </source>
</evidence>
<dbReference type="SUPFAM" id="SSF53335">
    <property type="entry name" value="S-adenosyl-L-methionine-dependent methyltransferases"/>
    <property type="match status" value="1"/>
</dbReference>
<organism evidence="3 4">
    <name type="scientific">Candidatus Nephthysia bennettiae</name>
    <dbReference type="NCBI Taxonomy" id="3127016"/>
    <lineage>
        <taxon>Bacteria</taxon>
        <taxon>Bacillati</taxon>
        <taxon>Candidatus Dormiibacterota</taxon>
        <taxon>Candidatus Dormibacteria</taxon>
        <taxon>Candidatus Dormibacterales</taxon>
        <taxon>Candidatus Dormibacteraceae</taxon>
        <taxon>Candidatus Nephthysia</taxon>
    </lineage>
</organism>
<comment type="caution">
    <text evidence="3">The sequence shown here is derived from an EMBL/GenBank/DDBJ whole genome shotgun (WGS) entry which is preliminary data.</text>
</comment>
<dbReference type="Proteomes" id="UP000612893">
    <property type="component" value="Unassembled WGS sequence"/>
</dbReference>
<evidence type="ECO:0000256" key="1">
    <source>
        <dbReference type="ARBA" id="ARBA00022679"/>
    </source>
</evidence>
<feature type="domain" description="Methyltransferase" evidence="2">
    <location>
        <begin position="54"/>
        <end position="146"/>
    </location>
</feature>
<dbReference type="PANTHER" id="PTHR43861">
    <property type="entry name" value="TRANS-ACONITATE 2-METHYLTRANSFERASE-RELATED"/>
    <property type="match status" value="1"/>
</dbReference>
<dbReference type="AlphaFoldDB" id="A0A934NAB8"/>
<name>A0A934NAB8_9BACT</name>
<keyword evidence="3" id="KW-0489">Methyltransferase</keyword>
<sequence>MSQRVSAREDTVALSAEFTDPRLVAVYDTLNPYSPGTQPDFYLDLAREVGATTVVEVGCGTGLITVECARAGFDTIGVEPSGQMLQIARRRAGANLVRWIPGGVEALDVREVDLVFMAGHVAQFFLTDEAWRDAVTAIRAALRSGGRLAFETRNPARRAWEGWTPAATRRTAIDQVAGEIETWTEVEDVIDGTVTALGHYRFVRSGQEITVRSGLRFRSPQEIERSLRHAGFLIESLYGGWDRHPFTDEDDEVVVVARAG</sequence>
<dbReference type="RefSeq" id="WP_338203162.1">
    <property type="nucleotide sequence ID" value="NZ_JAEKNR010000162.1"/>
</dbReference>